<dbReference type="InterPro" id="IPR001543">
    <property type="entry name" value="FliN-like_C"/>
</dbReference>
<dbReference type="EMBL" id="JAGSSW010000002">
    <property type="protein sequence ID" value="MBR8463566.1"/>
    <property type="molecule type" value="Genomic_DNA"/>
</dbReference>
<evidence type="ECO:0000256" key="3">
    <source>
        <dbReference type="ARBA" id="ARBA00021897"/>
    </source>
</evidence>
<feature type="domain" description="Flagellar motor switch protein FliN-like C-terminal" evidence="8">
    <location>
        <begin position="23"/>
        <end position="94"/>
    </location>
</feature>
<dbReference type="Pfam" id="PF01052">
    <property type="entry name" value="FliMN_C"/>
    <property type="match status" value="1"/>
</dbReference>
<keyword evidence="6" id="KW-0283">Flagellar rotation</keyword>
<protein>
    <recommendedName>
        <fullName evidence="3">Flagellar motor switch protein FliN</fullName>
    </recommendedName>
</protein>
<dbReference type="Gene3D" id="2.30.330.10">
    <property type="entry name" value="SpoA-like"/>
    <property type="match status" value="1"/>
</dbReference>
<dbReference type="RefSeq" id="WP_212140126.1">
    <property type="nucleotide sequence ID" value="NZ_JAGSSW010000002.1"/>
</dbReference>
<comment type="similarity">
    <text evidence="2">Belongs to the FliN/MopA/SpaO family.</text>
</comment>
<dbReference type="InterPro" id="IPR036429">
    <property type="entry name" value="SpoA-like_sf"/>
</dbReference>
<evidence type="ECO:0000256" key="1">
    <source>
        <dbReference type="ARBA" id="ARBA00004413"/>
    </source>
</evidence>
<dbReference type="NCBIfam" id="TIGR02480">
    <property type="entry name" value="fliN"/>
    <property type="match status" value="1"/>
</dbReference>
<dbReference type="Proteomes" id="UP000682951">
    <property type="component" value="Unassembled WGS sequence"/>
</dbReference>
<evidence type="ECO:0000256" key="7">
    <source>
        <dbReference type="ARBA" id="ARBA00023136"/>
    </source>
</evidence>
<evidence type="ECO:0000259" key="8">
    <source>
        <dbReference type="Pfam" id="PF01052"/>
    </source>
</evidence>
<evidence type="ECO:0000256" key="6">
    <source>
        <dbReference type="ARBA" id="ARBA00022779"/>
    </source>
</evidence>
<organism evidence="9 10">
    <name type="scientific">Campylobacter anatolicus</name>
    <dbReference type="NCBI Taxonomy" id="2829105"/>
    <lineage>
        <taxon>Bacteria</taxon>
        <taxon>Pseudomonadati</taxon>
        <taxon>Campylobacterota</taxon>
        <taxon>Epsilonproteobacteria</taxon>
        <taxon>Campylobacterales</taxon>
        <taxon>Campylobacteraceae</taxon>
        <taxon>Campylobacter</taxon>
    </lineage>
</organism>
<evidence type="ECO:0000256" key="4">
    <source>
        <dbReference type="ARBA" id="ARBA00022475"/>
    </source>
</evidence>
<dbReference type="InterPro" id="IPR001172">
    <property type="entry name" value="FliN_T3SS_HrcQb"/>
</dbReference>
<sequence length="108" mass="12257">MSEDITAEEALTHDHLGLFKSYDELMDISVDFIAELGTTNISINELLKFEAGSVIDLEKPAGESVELYINNRIFGKGEVMVYERNLAIRINEILDSKSVIQYFKKELL</sequence>
<keyword evidence="4" id="KW-1003">Cell membrane</keyword>
<reference evidence="9 10" key="1">
    <citation type="submission" date="2021-04" db="EMBL/GenBank/DDBJ databases">
        <title>Molecular and phenotypic characterization and identification of bacterial isolates recovered from the Anatolian ground squirrels (Spermophilus xanthoprymnus) and which have the potential to form a new species in the Campylobacter genus.</title>
        <authorList>
            <person name="Aydin F."/>
            <person name="Abay S."/>
            <person name="Kayman T."/>
            <person name="Karakaya E."/>
            <person name="Mustak H.K."/>
            <person name="Mustak I.B."/>
            <person name="Bilgin N."/>
            <person name="Duzler A."/>
            <person name="Sahin O."/>
            <person name="Guran O."/>
            <person name="Saticioglu I.B."/>
        </authorList>
    </citation>
    <scope>NUCLEOTIDE SEQUENCE [LARGE SCALE GENOMIC DNA]</scope>
    <source>
        <strain evidence="10">faydin-G24</strain>
    </source>
</reference>
<proteinExistence type="inferred from homology"/>
<dbReference type="InterPro" id="IPR051469">
    <property type="entry name" value="FliN/MopA/SpaO"/>
</dbReference>
<evidence type="ECO:0000256" key="5">
    <source>
        <dbReference type="ARBA" id="ARBA00022500"/>
    </source>
</evidence>
<comment type="caution">
    <text evidence="9">The sequence shown here is derived from an EMBL/GenBank/DDBJ whole genome shotgun (WGS) entry which is preliminary data.</text>
</comment>
<evidence type="ECO:0000313" key="10">
    <source>
        <dbReference type="Proteomes" id="UP000682951"/>
    </source>
</evidence>
<name>A0ABS5HH12_9BACT</name>
<accession>A0ABS5HH12</accession>
<keyword evidence="5" id="KW-0145">Chemotaxis</keyword>
<keyword evidence="9" id="KW-0966">Cell projection</keyword>
<dbReference type="SUPFAM" id="SSF101801">
    <property type="entry name" value="Surface presentation of antigens (SPOA)"/>
    <property type="match status" value="1"/>
</dbReference>
<dbReference type="InterPro" id="IPR012826">
    <property type="entry name" value="FliN"/>
</dbReference>
<evidence type="ECO:0000313" key="9">
    <source>
        <dbReference type="EMBL" id="MBR8463566.1"/>
    </source>
</evidence>
<dbReference type="NCBIfam" id="NF006273">
    <property type="entry name" value="PRK08433.1"/>
    <property type="match status" value="1"/>
</dbReference>
<gene>
    <name evidence="9" type="primary">fliN</name>
    <name evidence="9" type="ORF">KDD93_03140</name>
</gene>
<keyword evidence="7" id="KW-0472">Membrane</keyword>
<keyword evidence="10" id="KW-1185">Reference proteome</keyword>
<dbReference type="PRINTS" id="PR00956">
    <property type="entry name" value="FLGMOTORFLIN"/>
</dbReference>
<keyword evidence="9" id="KW-0969">Cilium</keyword>
<dbReference type="PANTHER" id="PTHR43484:SF1">
    <property type="entry name" value="FLAGELLAR MOTOR SWITCH PROTEIN FLIN"/>
    <property type="match status" value="1"/>
</dbReference>
<dbReference type="PANTHER" id="PTHR43484">
    <property type="match status" value="1"/>
</dbReference>
<keyword evidence="9" id="KW-0282">Flagellum</keyword>
<evidence type="ECO:0000256" key="2">
    <source>
        <dbReference type="ARBA" id="ARBA00009226"/>
    </source>
</evidence>
<comment type="subcellular location">
    <subcellularLocation>
        <location evidence="1">Cell membrane</location>
        <topology evidence="1">Peripheral membrane protein</topology>
        <orientation evidence="1">Cytoplasmic side</orientation>
    </subcellularLocation>
</comment>